<keyword evidence="5" id="KW-1185">Reference proteome</keyword>
<dbReference type="SUPFAM" id="SSF52058">
    <property type="entry name" value="L domain-like"/>
    <property type="match status" value="1"/>
</dbReference>
<dbReference type="RefSeq" id="WP_151969298.1">
    <property type="nucleotide sequence ID" value="NZ_AP019860.1"/>
</dbReference>
<dbReference type="EMBL" id="AP019860">
    <property type="protein sequence ID" value="BBM85182.1"/>
    <property type="molecule type" value="Genomic_DNA"/>
</dbReference>
<reference evidence="4 5" key="1">
    <citation type="submission" date="2019-08" db="EMBL/GenBank/DDBJ databases">
        <title>Complete genome sequence of Candidatus Uab amorphum.</title>
        <authorList>
            <person name="Shiratori T."/>
            <person name="Suzuki S."/>
            <person name="Kakizawa Y."/>
            <person name="Ishida K."/>
        </authorList>
    </citation>
    <scope>NUCLEOTIDE SEQUENCE [LARGE SCALE GENOMIC DNA]</scope>
    <source>
        <strain evidence="4 5">SRT547</strain>
    </source>
</reference>
<evidence type="ECO:0000259" key="3">
    <source>
        <dbReference type="Pfam" id="PF23598"/>
    </source>
</evidence>
<name>A0A5S9F5E5_UABAM</name>
<dbReference type="Gene3D" id="2.160.20.80">
    <property type="entry name" value="E3 ubiquitin-protein ligase SopA"/>
    <property type="match status" value="1"/>
</dbReference>
<dbReference type="PROSITE" id="PS51450">
    <property type="entry name" value="LRR"/>
    <property type="match status" value="3"/>
</dbReference>
<dbReference type="AlphaFoldDB" id="A0A5S9F5E5"/>
<keyword evidence="1" id="KW-0433">Leucine-rich repeat</keyword>
<dbReference type="PANTHER" id="PTHR48051">
    <property type="match status" value="1"/>
</dbReference>
<dbReference type="PRINTS" id="PR00019">
    <property type="entry name" value="LEURICHRPT"/>
</dbReference>
<dbReference type="InterPro" id="IPR003591">
    <property type="entry name" value="Leu-rich_rpt_typical-subtyp"/>
</dbReference>
<evidence type="ECO:0000313" key="4">
    <source>
        <dbReference type="EMBL" id="BBM85182.1"/>
    </source>
</evidence>
<dbReference type="InterPro" id="IPR055414">
    <property type="entry name" value="LRR_R13L4/SHOC2-like"/>
</dbReference>
<keyword evidence="2" id="KW-0677">Repeat</keyword>
<proteinExistence type="predicted"/>
<dbReference type="InterPro" id="IPR032675">
    <property type="entry name" value="LRR_dom_sf"/>
</dbReference>
<dbReference type="Gene3D" id="3.80.10.10">
    <property type="entry name" value="Ribonuclease Inhibitor"/>
    <property type="match status" value="1"/>
</dbReference>
<dbReference type="PANTHER" id="PTHR48051:SF54">
    <property type="entry name" value="LEUCINE-RICH REPEAT-CONTAINING PROTEIN"/>
    <property type="match status" value="1"/>
</dbReference>
<sequence length="239" mass="28058">MNKITRQSLQQVQDHTEYRTCSFHLQHNIFRLKGCIFHHCSFRSWTVLISRLENCMFINCNFAGINIEHLINSYFQRGFIEDLKITPYETNAFESFQEVNIANLNISWTDNRYAIINYHYGFAPHPSPLTEIPEEIFDFSTLKELNLSRNQLSSVSPKIQKLNNLRSLSLRSNKLKKLPVEIGKLTKLEELDLYNNQIGSLPSAIANLKQLRLLRLPSYRTSIPFEMQQLENLEITYDR</sequence>
<evidence type="ECO:0000313" key="5">
    <source>
        <dbReference type="Proteomes" id="UP000326354"/>
    </source>
</evidence>
<dbReference type="Pfam" id="PF23598">
    <property type="entry name" value="LRR_14"/>
    <property type="match status" value="1"/>
</dbReference>
<dbReference type="OrthoDB" id="290685at2"/>
<organism evidence="4 5">
    <name type="scientific">Uabimicrobium amorphum</name>
    <dbReference type="NCBI Taxonomy" id="2596890"/>
    <lineage>
        <taxon>Bacteria</taxon>
        <taxon>Pseudomonadati</taxon>
        <taxon>Planctomycetota</taxon>
        <taxon>Candidatus Uabimicrobiia</taxon>
        <taxon>Candidatus Uabimicrobiales</taxon>
        <taxon>Candidatus Uabimicrobiaceae</taxon>
        <taxon>Candidatus Uabimicrobium</taxon>
    </lineage>
</organism>
<evidence type="ECO:0000256" key="2">
    <source>
        <dbReference type="ARBA" id="ARBA00022737"/>
    </source>
</evidence>
<dbReference type="Proteomes" id="UP000326354">
    <property type="component" value="Chromosome"/>
</dbReference>
<feature type="domain" description="Disease resistance R13L4/SHOC-2-like LRR" evidence="3">
    <location>
        <begin position="137"/>
        <end position="234"/>
    </location>
</feature>
<dbReference type="InterPro" id="IPR001611">
    <property type="entry name" value="Leu-rich_rpt"/>
</dbReference>
<dbReference type="SMART" id="SM00369">
    <property type="entry name" value="LRR_TYP"/>
    <property type="match status" value="3"/>
</dbReference>
<accession>A0A5S9F5E5</accession>
<gene>
    <name evidence="4" type="ORF">UABAM_03545</name>
</gene>
<evidence type="ECO:0000256" key="1">
    <source>
        <dbReference type="ARBA" id="ARBA00022614"/>
    </source>
</evidence>
<protein>
    <submittedName>
        <fullName evidence="4">Membrane protein</fullName>
    </submittedName>
</protein>
<dbReference type="KEGG" id="uam:UABAM_03545"/>
<dbReference type="GO" id="GO:0005737">
    <property type="term" value="C:cytoplasm"/>
    <property type="evidence" value="ECO:0007669"/>
    <property type="project" value="TreeGrafter"/>
</dbReference>
<dbReference type="InterPro" id="IPR050216">
    <property type="entry name" value="LRR_domain-containing"/>
</dbReference>